<protein>
    <submittedName>
        <fullName evidence="1">Uncharacterized protein</fullName>
    </submittedName>
</protein>
<evidence type="ECO:0000313" key="2">
    <source>
        <dbReference type="Proteomes" id="UP000814128"/>
    </source>
</evidence>
<reference evidence="1" key="1">
    <citation type="submission" date="2021-02" db="EMBL/GenBank/DDBJ databases">
        <authorList>
            <consortium name="DOE Joint Genome Institute"/>
            <person name="Ahrendt S."/>
            <person name="Looney B.P."/>
            <person name="Miyauchi S."/>
            <person name="Morin E."/>
            <person name="Drula E."/>
            <person name="Courty P.E."/>
            <person name="Chicoki N."/>
            <person name="Fauchery L."/>
            <person name="Kohler A."/>
            <person name="Kuo A."/>
            <person name="Labutti K."/>
            <person name="Pangilinan J."/>
            <person name="Lipzen A."/>
            <person name="Riley R."/>
            <person name="Andreopoulos W."/>
            <person name="He G."/>
            <person name="Johnson J."/>
            <person name="Barry K.W."/>
            <person name="Grigoriev I.V."/>
            <person name="Nagy L."/>
            <person name="Hibbett D."/>
            <person name="Henrissat B."/>
            <person name="Matheny P.B."/>
            <person name="Labbe J."/>
            <person name="Martin F."/>
        </authorList>
    </citation>
    <scope>NUCLEOTIDE SEQUENCE</scope>
    <source>
        <strain evidence="1">EC-137</strain>
    </source>
</reference>
<dbReference type="Proteomes" id="UP000814128">
    <property type="component" value="Unassembled WGS sequence"/>
</dbReference>
<accession>A0ACB8QC66</accession>
<sequence>MSGRPRHFDKEVYERAYKKSFRGAERDHNRAMTPGTVALASPVTLMAASRQPDAFRDRGDPRAAELRSRTIAPIPATPSPPAQLYPPVPQQTLRHTNKALPLSSSPATSDAWVGIFEKDDDFEVKTMDLRSLAPAESLYTIQVQPPSTRSAALATHDRLGPSVQRRDNLLTPSRAAEKHRMPLALDQHHAGKQRIRSSSDAYQPLALSGPPPIAGQPMLSISRTHAADKVLRHPVAASGHPRAPSPPPPRSSRETRANHVRSSSDRPRLVTAAPVATWDRPVTSGRDAREQHLSDMKPRIGLVSATTSSRPRAALPGQWTVDAKNTVPGARAPIELSQGGKSKPRASLDKVLPSTPRVDQPVPTHARVEAQSRRRHHSPPPARQVHRDRPRRSSFDDGAYARPREGDRDRDRHPSVDQPSGRRESGRAAREATREQDRNPDRDPVKERRRQERRARRHTADDWKSSLWLRESTFDASMLPPGDLPLPASYLPPKPPHHEYSSRSLAQKTRPRATTDGQQIHAPPQSSSTRAYGPTLYGPSSPVPHLRHPGVPLAPVPSSAATSIRPPLFTGESRWREDFDAKTLPASIFSLDNPRSRSTPPEELTPARGFARKLRKRPPELPKLSLDACSTPSGPLSPPLLSPASGGSDKSRFGSLPRMFMPHRWLGR</sequence>
<reference evidence="1" key="2">
    <citation type="journal article" date="2022" name="New Phytol.">
        <title>Evolutionary transition to the ectomycorrhizal habit in the genomes of a hyperdiverse lineage of mushroom-forming fungi.</title>
        <authorList>
            <person name="Looney B."/>
            <person name="Miyauchi S."/>
            <person name="Morin E."/>
            <person name="Drula E."/>
            <person name="Courty P.E."/>
            <person name="Kohler A."/>
            <person name="Kuo A."/>
            <person name="LaButti K."/>
            <person name="Pangilinan J."/>
            <person name="Lipzen A."/>
            <person name="Riley R."/>
            <person name="Andreopoulos W."/>
            <person name="He G."/>
            <person name="Johnson J."/>
            <person name="Nolan M."/>
            <person name="Tritt A."/>
            <person name="Barry K.W."/>
            <person name="Grigoriev I.V."/>
            <person name="Nagy L.G."/>
            <person name="Hibbett D."/>
            <person name="Henrissat B."/>
            <person name="Matheny P.B."/>
            <person name="Labbe J."/>
            <person name="Martin F.M."/>
        </authorList>
    </citation>
    <scope>NUCLEOTIDE SEQUENCE</scope>
    <source>
        <strain evidence="1">EC-137</strain>
    </source>
</reference>
<keyword evidence="2" id="KW-1185">Reference proteome</keyword>
<dbReference type="EMBL" id="MU273679">
    <property type="protein sequence ID" value="KAI0029396.1"/>
    <property type="molecule type" value="Genomic_DNA"/>
</dbReference>
<comment type="caution">
    <text evidence="1">The sequence shown here is derived from an EMBL/GenBank/DDBJ whole genome shotgun (WGS) entry which is preliminary data.</text>
</comment>
<organism evidence="1 2">
    <name type="scientific">Vararia minispora EC-137</name>
    <dbReference type="NCBI Taxonomy" id="1314806"/>
    <lineage>
        <taxon>Eukaryota</taxon>
        <taxon>Fungi</taxon>
        <taxon>Dikarya</taxon>
        <taxon>Basidiomycota</taxon>
        <taxon>Agaricomycotina</taxon>
        <taxon>Agaricomycetes</taxon>
        <taxon>Russulales</taxon>
        <taxon>Lachnocladiaceae</taxon>
        <taxon>Vararia</taxon>
    </lineage>
</organism>
<gene>
    <name evidence="1" type="ORF">K488DRAFT_88788</name>
</gene>
<proteinExistence type="predicted"/>
<name>A0ACB8QC66_9AGAM</name>
<evidence type="ECO:0000313" key="1">
    <source>
        <dbReference type="EMBL" id="KAI0029396.1"/>
    </source>
</evidence>